<keyword evidence="6 24" id="KW-0245">EGF-like domain</keyword>
<dbReference type="Pfam" id="PF01414">
    <property type="entry name" value="DSL"/>
    <property type="match status" value="1"/>
</dbReference>
<dbReference type="PROSITE" id="PS50026">
    <property type="entry name" value="EGF_3"/>
    <property type="match status" value="3"/>
</dbReference>
<dbReference type="InterPro" id="IPR001774">
    <property type="entry name" value="DSL"/>
</dbReference>
<dbReference type="InterPro" id="IPR001320">
    <property type="entry name" value="Iontro_rcpt_C"/>
</dbReference>
<evidence type="ECO:0000256" key="15">
    <source>
        <dbReference type="ARBA" id="ARBA00023170"/>
    </source>
</evidence>
<evidence type="ECO:0000256" key="26">
    <source>
        <dbReference type="RuleBase" id="RU280815"/>
    </source>
</evidence>
<keyword evidence="13 26" id="KW-0472">Membrane</keyword>
<dbReference type="GO" id="GO:0043208">
    <property type="term" value="F:glycosphingolipid binding"/>
    <property type="evidence" value="ECO:0007669"/>
    <property type="project" value="UniProtKB-ARBA"/>
</dbReference>
<dbReference type="FunFam" id="3.40.190.10:FF:000001">
    <property type="entry name" value="Glutamate receptor ionotropic, kainate 2"/>
    <property type="match status" value="1"/>
</dbReference>
<evidence type="ECO:0000256" key="8">
    <source>
        <dbReference type="ARBA" id="ARBA00022729"/>
    </source>
</evidence>
<feature type="disulfide bond" evidence="24">
    <location>
        <begin position="248"/>
        <end position="257"/>
    </location>
</feature>
<dbReference type="CDD" id="cd00054">
    <property type="entry name" value="EGF_CA"/>
    <property type="match status" value="2"/>
</dbReference>
<keyword evidence="14 23" id="KW-1015">Disulfide bond</keyword>
<dbReference type="Gene3D" id="3.40.190.10">
    <property type="entry name" value="Periplasmic binding protein-like II"/>
    <property type="match status" value="2"/>
</dbReference>
<evidence type="ECO:0000256" key="6">
    <source>
        <dbReference type="ARBA" id="ARBA00022536"/>
    </source>
</evidence>
<keyword evidence="9 26" id="KW-0677">Repeat</keyword>
<evidence type="ECO:0000256" key="18">
    <source>
        <dbReference type="ARBA" id="ARBA00023286"/>
    </source>
</evidence>
<reference evidence="27" key="1">
    <citation type="submission" date="2020-11" db="EMBL/GenBank/DDBJ databases">
        <authorList>
            <person name="Tran Van P."/>
        </authorList>
    </citation>
    <scope>NUCLEOTIDE SEQUENCE</scope>
</reference>
<dbReference type="AlphaFoldDB" id="A0A7R8W302"/>
<evidence type="ECO:0000256" key="23">
    <source>
        <dbReference type="PIRSR" id="PIRSR601508-3"/>
    </source>
</evidence>
<evidence type="ECO:0000256" key="9">
    <source>
        <dbReference type="ARBA" id="ARBA00022737"/>
    </source>
</evidence>
<evidence type="ECO:0000256" key="11">
    <source>
        <dbReference type="ARBA" id="ARBA00023018"/>
    </source>
</evidence>
<dbReference type="Gene3D" id="2.60.40.3510">
    <property type="match status" value="1"/>
</dbReference>
<dbReference type="InterPro" id="IPR011651">
    <property type="entry name" value="Notch_ligand_N"/>
</dbReference>
<name>A0A7R8W302_9CRUS</name>
<dbReference type="GO" id="GO:0004970">
    <property type="term" value="F:glutamate-gated receptor activity"/>
    <property type="evidence" value="ECO:0007669"/>
    <property type="project" value="UniProtKB-ARBA"/>
</dbReference>
<sequence length="846" mass="94273">MNDDEKSFTLVLEAWEGSHNASSNATDFAQMDSLIDRATFSGLIIPGTGWHNLKHNGEHIRIIYRIRVMCNPNYYNTTCSKYCRPRYDRFGHYTCDQMGNKECIVGWRGPNCETAICKPGCHAEHGQCSKPGECTCRPGWQGEKCDQCTPHPGCKHGYCNGSPYQCICDLNWGGILCDRDLNVCGTKEPCRNGGTCENVAPDEYLCKCPEGFSGVNCEKVDNPCAMFPCHHGGTCQQTQAGNSFTCQCLTGWTGETCKISAALLVVKAIDLAAASDSKSIGDARKEDSNFDEVENGTEAALMYDAVYLYAKALDDLDRGEHVKIRKLYCDKAQSWEFGTALVNYMSMNKPYSMLKEGPEQYYGNDRYEGFCIDIIDEIAQILKFNYTLREVADGKWGKTNEKGEWDGMIKELMDMKADMAIADLSISYEREEAVDFTMPFMNLGISILVHKPTKKAHNLFSFLSPLSVDVWIYMATAYLGVSVMLFILARISPNEWENPHPCVQDPDELENKLTLSNSLWHVWASLMQQGCDIAPKAVSTRMVAGMWWFFTLIMISSYTANLAAFLTVERMESPIESAEDLAKQTKIKYGTMATGSTYSFFRDSNIPTFERMWTFMESQRPTVFCKNNQEGVDRVLKEKGDYAFLMESASIEYYVERYCDLMQVGGLLDNKGYGVALPPDSPYTSSISSAILQLGEDGRFIVLKNRWWKLRRGGGKCKDEAAKSGGSANELGLANVGGVFVVLLGGIGIACLIAVCEFIWKSRKLAIDEKDSLFSEMAKELKFAVQCSGSTKPVKTKKDFPPVSSRASMAAETNVDNGSLIQPMLPAHPSSSSNRSEPFHYGFQPS</sequence>
<keyword evidence="3" id="KW-0813">Transport</keyword>
<keyword evidence="19" id="KW-0407">Ion channel</keyword>
<dbReference type="OrthoDB" id="5984008at2759"/>
<feature type="disulfide bond" evidence="25">
    <location>
        <begin position="103"/>
        <end position="112"/>
    </location>
</feature>
<comment type="function">
    <text evidence="26">Putative Notch ligand involved in the mediation of Notch signaling.</text>
</comment>
<proteinExistence type="inferred from homology"/>
<keyword evidence="4 26" id="KW-0217">Developmental protein</keyword>
<evidence type="ECO:0000256" key="4">
    <source>
        <dbReference type="ARBA" id="ARBA00022473"/>
    </source>
</evidence>
<dbReference type="SUPFAM" id="SSF57196">
    <property type="entry name" value="EGF/Laminin"/>
    <property type="match status" value="2"/>
</dbReference>
<dbReference type="FunFam" id="2.10.25.10:FF:000294">
    <property type="entry name" value="Delta-like protein"/>
    <property type="match status" value="1"/>
</dbReference>
<accession>A0A7R8W302</accession>
<dbReference type="PANTHER" id="PTHR18966">
    <property type="entry name" value="IONOTROPIC GLUTAMATE RECEPTOR"/>
    <property type="match status" value="1"/>
</dbReference>
<dbReference type="FunFam" id="2.10.25.10:FF:000095">
    <property type="entry name" value="Notch, isoform B"/>
    <property type="match status" value="1"/>
</dbReference>
<dbReference type="PROSITE" id="PS01186">
    <property type="entry name" value="EGF_2"/>
    <property type="match status" value="2"/>
</dbReference>
<dbReference type="FunFam" id="1.10.287.70:FF:000064">
    <property type="entry name" value="Glutamate receptor ionotropic, kainate"/>
    <property type="match status" value="1"/>
</dbReference>
<evidence type="ECO:0000256" key="1">
    <source>
        <dbReference type="ARBA" id="ARBA00004479"/>
    </source>
</evidence>
<dbReference type="SMART" id="SM00079">
    <property type="entry name" value="PBPe"/>
    <property type="match status" value="1"/>
</dbReference>
<organism evidence="27">
    <name type="scientific">Cyprideis torosa</name>
    <dbReference type="NCBI Taxonomy" id="163714"/>
    <lineage>
        <taxon>Eukaryota</taxon>
        <taxon>Metazoa</taxon>
        <taxon>Ecdysozoa</taxon>
        <taxon>Arthropoda</taxon>
        <taxon>Crustacea</taxon>
        <taxon>Oligostraca</taxon>
        <taxon>Ostracoda</taxon>
        <taxon>Podocopa</taxon>
        <taxon>Podocopida</taxon>
        <taxon>Cytherocopina</taxon>
        <taxon>Cytheroidea</taxon>
        <taxon>Cytherideidae</taxon>
        <taxon>Cyprideis</taxon>
    </lineage>
</organism>
<feature type="binding site" evidence="21">
    <location>
        <position position="597"/>
    </location>
    <ligand>
        <name>L-glutamate</name>
        <dbReference type="ChEBI" id="CHEBI:29985"/>
    </ligand>
</feature>
<dbReference type="SMART" id="SM00051">
    <property type="entry name" value="DSL"/>
    <property type="match status" value="1"/>
</dbReference>
<evidence type="ECO:0000256" key="3">
    <source>
        <dbReference type="ARBA" id="ARBA00022448"/>
    </source>
</evidence>
<keyword evidence="15" id="KW-0675">Receptor</keyword>
<evidence type="ECO:0000313" key="27">
    <source>
        <dbReference type="EMBL" id="CAD7223870.1"/>
    </source>
</evidence>
<comment type="subcellular location">
    <subcellularLocation>
        <location evidence="1 26">Membrane</location>
        <topology evidence="1 26">Single-pass type I membrane protein</topology>
    </subcellularLocation>
    <subcellularLocation>
        <location evidence="20">Postsynaptic cell membrane</location>
        <topology evidence="20">Multi-pass membrane protein</topology>
    </subcellularLocation>
</comment>
<feature type="disulfide bond" evidence="25">
    <location>
        <begin position="83"/>
        <end position="95"/>
    </location>
</feature>
<dbReference type="GO" id="GO:0016330">
    <property type="term" value="P:second mitotic wave involved in compound eye morphogenesis"/>
    <property type="evidence" value="ECO:0007669"/>
    <property type="project" value="UniProtKB-ARBA"/>
</dbReference>
<keyword evidence="12" id="KW-0406">Ion transport</keyword>
<dbReference type="FunFam" id="2.10.25.10:FF:000018">
    <property type="entry name" value="Delta-like 1"/>
    <property type="match status" value="1"/>
</dbReference>
<evidence type="ECO:0000256" key="14">
    <source>
        <dbReference type="ARBA" id="ARBA00023157"/>
    </source>
</evidence>
<evidence type="ECO:0000256" key="16">
    <source>
        <dbReference type="ARBA" id="ARBA00023180"/>
    </source>
</evidence>
<dbReference type="GO" id="GO:0005509">
    <property type="term" value="F:calcium ion binding"/>
    <property type="evidence" value="ECO:0007669"/>
    <property type="project" value="InterPro"/>
</dbReference>
<dbReference type="PROSITE" id="PS51051">
    <property type="entry name" value="DSL"/>
    <property type="match status" value="1"/>
</dbReference>
<feature type="site" description="Interaction with the cone snail toxin Con-ikot-ikot" evidence="22">
    <location>
        <position position="602"/>
    </location>
</feature>
<dbReference type="GO" id="GO:0042063">
    <property type="term" value="P:gliogenesis"/>
    <property type="evidence" value="ECO:0007669"/>
    <property type="project" value="UniProtKB-ARBA"/>
</dbReference>
<evidence type="ECO:0000256" key="2">
    <source>
        <dbReference type="ARBA" id="ARBA00008685"/>
    </source>
</evidence>
<dbReference type="Gene3D" id="3.40.50.2300">
    <property type="match status" value="1"/>
</dbReference>
<dbReference type="EMBL" id="OB660267">
    <property type="protein sequence ID" value="CAD7223870.1"/>
    <property type="molecule type" value="Genomic_DNA"/>
</dbReference>
<feature type="disulfide bond" evidence="24">
    <location>
        <begin position="229"/>
        <end position="246"/>
    </location>
</feature>
<gene>
    <name evidence="27" type="ORF">CTOB1V02_LOCUS1845</name>
</gene>
<feature type="disulfide bond" evidence="23">
    <location>
        <begin position="659"/>
        <end position="717"/>
    </location>
</feature>
<keyword evidence="18" id="KW-1071">Ligand-gated ion channel</keyword>
<feature type="binding site" evidence="21">
    <location>
        <position position="425"/>
    </location>
    <ligand>
        <name>L-glutamate</name>
        <dbReference type="ChEBI" id="CHEBI:29985"/>
    </ligand>
</feature>
<evidence type="ECO:0000256" key="17">
    <source>
        <dbReference type="ARBA" id="ARBA00023257"/>
    </source>
</evidence>
<dbReference type="Pfam" id="PF07657">
    <property type="entry name" value="MNNL"/>
    <property type="match status" value="1"/>
</dbReference>
<keyword evidence="5" id="KW-1003">Cell membrane</keyword>
<dbReference type="CDD" id="cd00055">
    <property type="entry name" value="EGF_Lam"/>
    <property type="match status" value="1"/>
</dbReference>
<feature type="binding site" evidence="21">
    <location>
        <position position="430"/>
    </location>
    <ligand>
        <name>L-glutamate</name>
        <dbReference type="ChEBI" id="CHEBI:29985"/>
    </ligand>
</feature>
<protein>
    <recommendedName>
        <fullName evidence="26">Delta-like protein</fullName>
    </recommendedName>
</protein>
<keyword evidence="17" id="KW-0628">Postsynaptic cell membrane</keyword>
<feature type="disulfide bond" evidence="24">
    <location>
        <begin position="136"/>
        <end position="145"/>
    </location>
</feature>
<dbReference type="GO" id="GO:0045179">
    <property type="term" value="C:apical cortex"/>
    <property type="evidence" value="ECO:0007669"/>
    <property type="project" value="UniProtKB-ARBA"/>
</dbReference>
<dbReference type="Pfam" id="PF21700">
    <property type="entry name" value="EGF_DL_JAG"/>
    <property type="match status" value="1"/>
</dbReference>
<keyword evidence="7 26" id="KW-0812">Transmembrane</keyword>
<dbReference type="SMART" id="SM00918">
    <property type="entry name" value="Lig_chan-Glu_bd"/>
    <property type="match status" value="1"/>
</dbReference>
<feature type="site" description="Crucial to convey clamshell closure to channel opening" evidence="22">
    <location>
        <position position="575"/>
    </location>
</feature>
<evidence type="ECO:0000256" key="22">
    <source>
        <dbReference type="PIRSR" id="PIRSR601508-2"/>
    </source>
</evidence>
<feature type="binding site" evidence="21">
    <location>
        <position position="647"/>
    </location>
    <ligand>
        <name>L-glutamate</name>
        <dbReference type="ChEBI" id="CHEBI:29985"/>
    </ligand>
</feature>
<dbReference type="Gene3D" id="2.10.25.140">
    <property type="match status" value="1"/>
</dbReference>
<dbReference type="InterPro" id="IPR001881">
    <property type="entry name" value="EGF-like_Ca-bd_dom"/>
</dbReference>
<keyword evidence="10 26" id="KW-1133">Transmembrane helix</keyword>
<dbReference type="Gene3D" id="2.10.25.10">
    <property type="entry name" value="Laminin"/>
    <property type="match status" value="3"/>
</dbReference>
<dbReference type="GO" id="GO:0008328">
    <property type="term" value="C:ionotropic glutamate receptor complex"/>
    <property type="evidence" value="ECO:0007669"/>
    <property type="project" value="UniProtKB-ARBA"/>
</dbReference>
<feature type="disulfide bond" evidence="25">
    <location>
        <begin position="70"/>
        <end position="79"/>
    </location>
</feature>
<dbReference type="Pfam" id="PF10613">
    <property type="entry name" value="Lig_chan-Glu_bd"/>
    <property type="match status" value="1"/>
</dbReference>
<evidence type="ECO:0000256" key="20">
    <source>
        <dbReference type="ARBA" id="ARBA00034104"/>
    </source>
</evidence>
<comment type="similarity">
    <text evidence="2">Belongs to the glutamate-gated ion channel (TC 1.A.10.1) family.</text>
</comment>
<evidence type="ECO:0000256" key="10">
    <source>
        <dbReference type="ARBA" id="ARBA00022989"/>
    </source>
</evidence>
<feature type="disulfide bond" evidence="24">
    <location>
        <begin position="208"/>
        <end position="217"/>
    </location>
</feature>
<feature type="binding site" evidence="21">
    <location>
        <position position="596"/>
    </location>
    <ligand>
        <name>L-glutamate</name>
        <dbReference type="ChEBI" id="CHEBI:29985"/>
    </ligand>
</feature>
<dbReference type="FunFam" id="3.40.190.10:FF:000060">
    <property type="entry name" value="Glutamate receptor ionotropic, kainate 1"/>
    <property type="match status" value="1"/>
</dbReference>
<evidence type="ECO:0000256" key="5">
    <source>
        <dbReference type="ARBA" id="ARBA00022475"/>
    </source>
</evidence>
<dbReference type="FunFam" id="2.10.25.140:FF:000001">
    <property type="entry name" value="Delta-like protein"/>
    <property type="match status" value="1"/>
</dbReference>
<evidence type="ECO:0000256" key="24">
    <source>
        <dbReference type="PROSITE-ProRule" id="PRU00076"/>
    </source>
</evidence>
<dbReference type="Pfam" id="PF00008">
    <property type="entry name" value="EGF"/>
    <property type="match status" value="2"/>
</dbReference>
<dbReference type="GO" id="GO:0048018">
    <property type="term" value="F:receptor ligand activity"/>
    <property type="evidence" value="ECO:0007669"/>
    <property type="project" value="UniProtKB-ARBA"/>
</dbReference>
<dbReference type="InterPro" id="IPR000742">
    <property type="entry name" value="EGF"/>
</dbReference>
<dbReference type="Pfam" id="PF00060">
    <property type="entry name" value="Lig_chan"/>
    <property type="match status" value="1"/>
</dbReference>
<dbReference type="SMART" id="SM00179">
    <property type="entry name" value="EGF_CA"/>
    <property type="match status" value="2"/>
</dbReference>
<evidence type="ECO:0000256" key="19">
    <source>
        <dbReference type="ARBA" id="ARBA00023303"/>
    </source>
</evidence>
<dbReference type="SMART" id="SM00181">
    <property type="entry name" value="EGF"/>
    <property type="match status" value="4"/>
</dbReference>
<dbReference type="InterPro" id="IPR015683">
    <property type="entry name" value="Ionotropic_Glu_rcpt"/>
</dbReference>
<dbReference type="PRINTS" id="PR00177">
    <property type="entry name" value="NMDARECEPTOR"/>
</dbReference>
<dbReference type="GO" id="GO:0046331">
    <property type="term" value="P:lateral inhibition"/>
    <property type="evidence" value="ECO:0007669"/>
    <property type="project" value="UniProtKB-ARBA"/>
</dbReference>
<dbReference type="GO" id="GO:0030718">
    <property type="term" value="P:germ-line stem cell population maintenance"/>
    <property type="evidence" value="ECO:0007669"/>
    <property type="project" value="UniProtKB-ARBA"/>
</dbReference>
<evidence type="ECO:0000256" key="21">
    <source>
        <dbReference type="PIRSR" id="PIRSR601508-1"/>
    </source>
</evidence>
<dbReference type="Gene3D" id="1.10.287.70">
    <property type="match status" value="1"/>
</dbReference>
<dbReference type="PROSITE" id="PS00022">
    <property type="entry name" value="EGF_1"/>
    <property type="match status" value="3"/>
</dbReference>
<dbReference type="InterPro" id="IPR001508">
    <property type="entry name" value="Iono_Glu_rcpt_met"/>
</dbReference>
<dbReference type="GO" id="GO:0045211">
    <property type="term" value="C:postsynaptic membrane"/>
    <property type="evidence" value="ECO:0007669"/>
    <property type="project" value="UniProtKB-SubCell"/>
</dbReference>
<dbReference type="GO" id="GO:0009986">
    <property type="term" value="C:cell surface"/>
    <property type="evidence" value="ECO:0007669"/>
    <property type="project" value="UniProtKB-ARBA"/>
</dbReference>
<evidence type="ECO:0000256" key="25">
    <source>
        <dbReference type="PROSITE-ProRule" id="PRU00377"/>
    </source>
</evidence>
<evidence type="ECO:0000256" key="13">
    <source>
        <dbReference type="ARBA" id="ARBA00023136"/>
    </source>
</evidence>
<dbReference type="GO" id="GO:0007219">
    <property type="term" value="P:Notch signaling pathway"/>
    <property type="evidence" value="ECO:0007669"/>
    <property type="project" value="InterPro"/>
</dbReference>
<dbReference type="SUPFAM" id="SSF53850">
    <property type="entry name" value="Periplasmic binding protein-like II"/>
    <property type="match status" value="1"/>
</dbReference>
<dbReference type="InterPro" id="IPR019594">
    <property type="entry name" value="Glu/Gly-bd"/>
</dbReference>
<evidence type="ECO:0000256" key="12">
    <source>
        <dbReference type="ARBA" id="ARBA00023065"/>
    </source>
</evidence>
<keyword evidence="16" id="KW-0325">Glycoprotein</keyword>
<keyword evidence="8 26" id="KW-0732">Signal</keyword>
<evidence type="ECO:0000256" key="7">
    <source>
        <dbReference type="ARBA" id="ARBA00022692"/>
    </source>
</evidence>
<comment type="caution">
    <text evidence="24">Lacks conserved residue(s) required for the propagation of feature annotation.</text>
</comment>
<dbReference type="InterPro" id="IPR002049">
    <property type="entry name" value="LE_dom"/>
</dbReference>
<keyword evidence="11" id="KW-0770">Synapse</keyword>